<name>A0A2Z4IDQ3_9BACT</name>
<proteinExistence type="predicted"/>
<evidence type="ECO:0000313" key="3">
    <source>
        <dbReference type="Proteomes" id="UP000248688"/>
    </source>
</evidence>
<dbReference type="EMBL" id="CP030041">
    <property type="protein sequence ID" value="AWW28756.1"/>
    <property type="molecule type" value="Genomic_DNA"/>
</dbReference>
<accession>A0A2Z4IDQ3</accession>
<dbReference type="Pfam" id="PF09603">
    <property type="entry name" value="Fib_succ_major"/>
    <property type="match status" value="1"/>
</dbReference>
<dbReference type="InterPro" id="IPR011871">
    <property type="entry name" value="Fib_succ_major"/>
</dbReference>
<protein>
    <recommendedName>
        <fullName evidence="1">Fibrobacter succinogenes major paralogous domain-containing protein</fullName>
    </recommendedName>
</protein>
<dbReference type="OrthoDB" id="9805760at2"/>
<organism evidence="2 3">
    <name type="scientific">Echinicola strongylocentroti</name>
    <dbReference type="NCBI Taxonomy" id="1795355"/>
    <lineage>
        <taxon>Bacteria</taxon>
        <taxon>Pseudomonadati</taxon>
        <taxon>Bacteroidota</taxon>
        <taxon>Cytophagia</taxon>
        <taxon>Cytophagales</taxon>
        <taxon>Cyclobacteriaceae</taxon>
        <taxon>Echinicola</taxon>
    </lineage>
</organism>
<dbReference type="KEGG" id="est:DN752_00625"/>
<dbReference type="RefSeq" id="WP_112782177.1">
    <property type="nucleotide sequence ID" value="NZ_CP030041.1"/>
</dbReference>
<keyword evidence="3" id="KW-1185">Reference proteome</keyword>
<sequence>MKNSILVYAFLVLLMNSCVQENHEEPKMGLVTFSNVVLQDFDNYSPNSRVSEVSEWNHIFKDQATLIFTDKATGNEYTLEYNPNDFSDAYQIQLPFGEYTVFSEVTGRSYDEFLPFTIEGEFDLDETSLDLTLQGTTDYGLVTVAKSPLIRAVGIGGEYDFFDLEGSPLLYIYAKKDRSTSLFIYLTDDQPFGEIGKGLTIDAYNHYHFYLKETESQGMVNFIELAIGPFEYHEDYFEIGGNEEITSVTDVDGNEYKVVKIGDQYWMAENLRATTYCDGTPLETFMPPGITMPYGFNEQPDYAFIKADRYTFENNYYYNREVARNEKNICPCNWHVSTDEDWMELERYLGTPESDLYNRRRGYDQEAADQLMALDWPDIYGEVPPELNITNSTGFTAYPNGRWIYDIDETGEGLRWNAFSSNAWWWSPKEDSLRMRSVQSGDFSVSPEEPSAIYRMGSSDGLQDGHVLSIRCVKD</sequence>
<evidence type="ECO:0000313" key="2">
    <source>
        <dbReference type="EMBL" id="AWW28756.1"/>
    </source>
</evidence>
<dbReference type="AlphaFoldDB" id="A0A2Z4IDQ3"/>
<feature type="domain" description="Fibrobacter succinogenes major paralogous" evidence="1">
    <location>
        <begin position="259"/>
        <end position="474"/>
    </location>
</feature>
<reference evidence="2 3" key="1">
    <citation type="submission" date="2018-06" db="EMBL/GenBank/DDBJ databases">
        <title>Echinicola strongylocentroti sp. nov., isolated from a sea urchin Strongylocentrotus intermedius.</title>
        <authorList>
            <person name="Bae S.S."/>
        </authorList>
    </citation>
    <scope>NUCLEOTIDE SEQUENCE [LARGE SCALE GENOMIC DNA]</scope>
    <source>
        <strain evidence="2 3">MEBiC08714</strain>
    </source>
</reference>
<dbReference type="Proteomes" id="UP000248688">
    <property type="component" value="Chromosome"/>
</dbReference>
<dbReference type="NCBIfam" id="TIGR02145">
    <property type="entry name" value="Fib_succ_major"/>
    <property type="match status" value="1"/>
</dbReference>
<gene>
    <name evidence="2" type="ORF">DN752_00625</name>
</gene>
<evidence type="ECO:0000259" key="1">
    <source>
        <dbReference type="Pfam" id="PF09603"/>
    </source>
</evidence>